<feature type="transmembrane region" description="Helical" evidence="1">
    <location>
        <begin position="118"/>
        <end position="141"/>
    </location>
</feature>
<evidence type="ECO:0000313" key="3">
    <source>
        <dbReference type="Proteomes" id="UP001497623"/>
    </source>
</evidence>
<feature type="transmembrane region" description="Helical" evidence="1">
    <location>
        <begin position="147"/>
        <end position="167"/>
    </location>
</feature>
<feature type="transmembrane region" description="Helical" evidence="1">
    <location>
        <begin position="72"/>
        <end position="97"/>
    </location>
</feature>
<keyword evidence="1" id="KW-1133">Transmembrane helix</keyword>
<dbReference type="Proteomes" id="UP001497623">
    <property type="component" value="Unassembled WGS sequence"/>
</dbReference>
<feature type="transmembrane region" description="Helical" evidence="1">
    <location>
        <begin position="47"/>
        <end position="66"/>
    </location>
</feature>
<dbReference type="Pfam" id="PF21534">
    <property type="entry name" value="Rost"/>
    <property type="match status" value="1"/>
</dbReference>
<reference evidence="2 3" key="1">
    <citation type="submission" date="2024-05" db="EMBL/GenBank/DDBJ databases">
        <authorList>
            <person name="Wallberg A."/>
        </authorList>
    </citation>
    <scope>NUCLEOTIDE SEQUENCE [LARGE SCALE GENOMIC DNA]</scope>
</reference>
<comment type="caution">
    <text evidence="2">The sequence shown here is derived from an EMBL/GenBank/DDBJ whole genome shotgun (WGS) entry which is preliminary data.</text>
</comment>
<gene>
    <name evidence="2" type="ORF">MNOR_LOCUS34065</name>
</gene>
<proteinExistence type="predicted"/>
<keyword evidence="3" id="KW-1185">Reference proteome</keyword>
<keyword evidence="1" id="KW-0812">Transmembrane</keyword>
<dbReference type="AlphaFoldDB" id="A0AAV2SAR8"/>
<evidence type="ECO:0000256" key="1">
    <source>
        <dbReference type="SAM" id="Phobius"/>
    </source>
</evidence>
<dbReference type="EMBL" id="CAXKWB010051136">
    <property type="protein sequence ID" value="CAL4170970.1"/>
    <property type="molecule type" value="Genomic_DNA"/>
</dbReference>
<feature type="transmembrane region" description="Helical" evidence="1">
    <location>
        <begin position="188"/>
        <end position="207"/>
    </location>
</feature>
<keyword evidence="1" id="KW-0472">Membrane</keyword>
<sequence>MCCDCCLQIELKREFKKENCFLDHPHPKLFLQSEWQHNQDGISTWYLLYRWFWAVWHVGWGIWAMLVEGKYFYLYLTNLTFLMMAICTLTHAVIVTIDFQTYRSTGSLPSRMSVKMKLLWVLQNIIGFPPLFITLAFWTLLYDYDNAQIVFIFFTVLYSVRPSLNSYRMPLRNPSVRFLHFVVPHSQATILVNVLYCFCLMFLISWLRDSSDLFV</sequence>
<evidence type="ECO:0000313" key="2">
    <source>
        <dbReference type="EMBL" id="CAL4170970.1"/>
    </source>
</evidence>
<protein>
    <submittedName>
        <fullName evidence="2">Uncharacterized protein</fullName>
    </submittedName>
</protein>
<name>A0AAV2SAR8_MEGNR</name>
<feature type="non-terminal residue" evidence="2">
    <location>
        <position position="215"/>
    </location>
</feature>
<dbReference type="InterPro" id="IPR049352">
    <property type="entry name" value="Rost"/>
</dbReference>
<accession>A0AAV2SAR8</accession>
<organism evidence="2 3">
    <name type="scientific">Meganyctiphanes norvegica</name>
    <name type="common">Northern krill</name>
    <name type="synonym">Thysanopoda norvegica</name>
    <dbReference type="NCBI Taxonomy" id="48144"/>
    <lineage>
        <taxon>Eukaryota</taxon>
        <taxon>Metazoa</taxon>
        <taxon>Ecdysozoa</taxon>
        <taxon>Arthropoda</taxon>
        <taxon>Crustacea</taxon>
        <taxon>Multicrustacea</taxon>
        <taxon>Malacostraca</taxon>
        <taxon>Eumalacostraca</taxon>
        <taxon>Eucarida</taxon>
        <taxon>Euphausiacea</taxon>
        <taxon>Euphausiidae</taxon>
        <taxon>Meganyctiphanes</taxon>
    </lineage>
</organism>